<evidence type="ECO:0000256" key="2">
    <source>
        <dbReference type="SAM" id="Phobius"/>
    </source>
</evidence>
<feature type="transmembrane region" description="Helical" evidence="2">
    <location>
        <begin position="132"/>
        <end position="155"/>
    </location>
</feature>
<keyword evidence="2" id="KW-0812">Transmembrane</keyword>
<keyword evidence="2" id="KW-1133">Transmembrane helix</keyword>
<evidence type="ECO:0000313" key="4">
    <source>
        <dbReference type="Proteomes" id="UP000813824"/>
    </source>
</evidence>
<dbReference type="OrthoDB" id="3357408at2759"/>
<comment type="caution">
    <text evidence="3">The sequence shown here is derived from an EMBL/GenBank/DDBJ whole genome shotgun (WGS) entry which is preliminary data.</text>
</comment>
<sequence>MADKFPIDVAQLLALPLKSIFYGLHIVTLCLCVQVLLFSPHRHNIKRRSRFLSPFFLVTLIMFALGTFDLALAIQHVMDAFVWYNGPGGAKGEFANISYWVNVMQTVIYFTQSGVADKVLIYRCFVVYNRNWLILVALSLFSFALAVCSAFTAYIEFTLHTEALLNVKRLTPFVTPLFVLALALNLIATSLIVYKIWSVSSDTAEVAVSSYGNGRHGSSMRHAMRIIIESGAIYTTAVVIFFITYLSRSNAQYVVAACMVQLIGIVFNLLIIRLDRGRSISDTENRPHDTGVMSNPMLFGSPSTRHTDSEVGPMEFRPGEPLTSHGTSQQ</sequence>
<gene>
    <name evidence="3" type="ORF">BXZ70DRAFT_455547</name>
</gene>
<name>A0A8K0XM20_9AGAR</name>
<accession>A0A8K0XM20</accession>
<evidence type="ECO:0000313" key="3">
    <source>
        <dbReference type="EMBL" id="KAH8092475.1"/>
    </source>
</evidence>
<dbReference type="Proteomes" id="UP000813824">
    <property type="component" value="Unassembled WGS sequence"/>
</dbReference>
<dbReference type="AlphaFoldDB" id="A0A8K0XM20"/>
<feature type="transmembrane region" description="Helical" evidence="2">
    <location>
        <begin position="20"/>
        <end position="39"/>
    </location>
</feature>
<feature type="transmembrane region" description="Helical" evidence="2">
    <location>
        <begin position="94"/>
        <end position="111"/>
    </location>
</feature>
<organism evidence="3 4">
    <name type="scientific">Cristinia sonorae</name>
    <dbReference type="NCBI Taxonomy" id="1940300"/>
    <lineage>
        <taxon>Eukaryota</taxon>
        <taxon>Fungi</taxon>
        <taxon>Dikarya</taxon>
        <taxon>Basidiomycota</taxon>
        <taxon>Agaricomycotina</taxon>
        <taxon>Agaricomycetes</taxon>
        <taxon>Agaricomycetidae</taxon>
        <taxon>Agaricales</taxon>
        <taxon>Pleurotineae</taxon>
        <taxon>Stephanosporaceae</taxon>
        <taxon>Cristinia</taxon>
    </lineage>
</organism>
<feature type="transmembrane region" description="Helical" evidence="2">
    <location>
        <begin position="226"/>
        <end position="247"/>
    </location>
</feature>
<keyword evidence="4" id="KW-1185">Reference proteome</keyword>
<keyword evidence="2" id="KW-0472">Membrane</keyword>
<feature type="transmembrane region" description="Helical" evidence="2">
    <location>
        <begin position="175"/>
        <end position="194"/>
    </location>
</feature>
<dbReference type="EMBL" id="JAEVFJ010000032">
    <property type="protein sequence ID" value="KAH8092475.1"/>
    <property type="molecule type" value="Genomic_DNA"/>
</dbReference>
<feature type="region of interest" description="Disordered" evidence="1">
    <location>
        <begin position="282"/>
        <end position="330"/>
    </location>
</feature>
<protein>
    <submittedName>
        <fullName evidence="3">Uncharacterized protein</fullName>
    </submittedName>
</protein>
<feature type="transmembrane region" description="Helical" evidence="2">
    <location>
        <begin position="253"/>
        <end position="272"/>
    </location>
</feature>
<evidence type="ECO:0000256" key="1">
    <source>
        <dbReference type="SAM" id="MobiDB-lite"/>
    </source>
</evidence>
<reference evidence="3" key="1">
    <citation type="journal article" date="2021" name="New Phytol.">
        <title>Evolutionary innovations through gain and loss of genes in the ectomycorrhizal Boletales.</title>
        <authorList>
            <person name="Wu G."/>
            <person name="Miyauchi S."/>
            <person name="Morin E."/>
            <person name="Kuo A."/>
            <person name="Drula E."/>
            <person name="Varga T."/>
            <person name="Kohler A."/>
            <person name="Feng B."/>
            <person name="Cao Y."/>
            <person name="Lipzen A."/>
            <person name="Daum C."/>
            <person name="Hundley H."/>
            <person name="Pangilinan J."/>
            <person name="Johnson J."/>
            <person name="Barry K."/>
            <person name="LaButti K."/>
            <person name="Ng V."/>
            <person name="Ahrendt S."/>
            <person name="Min B."/>
            <person name="Choi I.G."/>
            <person name="Park H."/>
            <person name="Plett J.M."/>
            <person name="Magnuson J."/>
            <person name="Spatafora J.W."/>
            <person name="Nagy L.G."/>
            <person name="Henrissat B."/>
            <person name="Grigoriev I.V."/>
            <person name="Yang Z.L."/>
            <person name="Xu J."/>
            <person name="Martin F.M."/>
        </authorList>
    </citation>
    <scope>NUCLEOTIDE SEQUENCE</scope>
    <source>
        <strain evidence="3">KKN 215</strain>
    </source>
</reference>
<feature type="transmembrane region" description="Helical" evidence="2">
    <location>
        <begin position="51"/>
        <end position="74"/>
    </location>
</feature>
<proteinExistence type="predicted"/>